<feature type="transmembrane region" description="Helical" evidence="6">
    <location>
        <begin position="303"/>
        <end position="325"/>
    </location>
</feature>
<dbReference type="GO" id="GO:0012505">
    <property type="term" value="C:endomembrane system"/>
    <property type="evidence" value="ECO:0007669"/>
    <property type="project" value="UniProtKB-SubCell"/>
</dbReference>
<evidence type="ECO:0000313" key="8">
    <source>
        <dbReference type="EMBL" id="OCT62845.1"/>
    </source>
</evidence>
<protein>
    <recommendedName>
        <fullName evidence="7">CWH43-like N-terminal domain-containing protein</fullName>
    </recommendedName>
</protein>
<feature type="transmembrane region" description="Helical" evidence="6">
    <location>
        <begin position="192"/>
        <end position="209"/>
    </location>
</feature>
<feature type="transmembrane region" description="Helical" evidence="6">
    <location>
        <begin position="269"/>
        <end position="291"/>
    </location>
</feature>
<feature type="transmembrane region" description="Helical" evidence="6">
    <location>
        <begin position="6"/>
        <end position="28"/>
    </location>
</feature>
<evidence type="ECO:0000256" key="3">
    <source>
        <dbReference type="ARBA" id="ARBA00022692"/>
    </source>
</evidence>
<dbReference type="AlphaFoldDB" id="A0A974BXT0"/>
<dbReference type="InterPro" id="IPR050911">
    <property type="entry name" value="DRAM/TMEM150_Autophagy_Mod"/>
</dbReference>
<dbReference type="EMBL" id="CM004482">
    <property type="protein sequence ID" value="OCT62845.1"/>
    <property type="molecule type" value="Genomic_DNA"/>
</dbReference>
<feature type="transmembrane region" description="Helical" evidence="6">
    <location>
        <begin position="155"/>
        <end position="172"/>
    </location>
</feature>
<evidence type="ECO:0000256" key="2">
    <source>
        <dbReference type="ARBA" id="ARBA00006565"/>
    </source>
</evidence>
<proteinExistence type="inferred from homology"/>
<dbReference type="Pfam" id="PF10277">
    <property type="entry name" value="Frag1"/>
    <property type="match status" value="2"/>
</dbReference>
<name>A0A974BXT0_XENLA</name>
<dbReference type="PANTHER" id="PTHR21324:SF19">
    <property type="entry name" value="DNA DAMAGE-REGULATED AUTOPHAGY MODULATOR PROTEIN 1"/>
    <property type="match status" value="1"/>
</dbReference>
<accession>A0A974BXT0</accession>
<feature type="transmembrane region" description="Helical" evidence="6">
    <location>
        <begin position="221"/>
        <end position="249"/>
    </location>
</feature>
<feature type="transmembrane region" description="Helical" evidence="6">
    <location>
        <begin position="123"/>
        <end position="143"/>
    </location>
</feature>
<evidence type="ECO:0000256" key="5">
    <source>
        <dbReference type="ARBA" id="ARBA00023136"/>
    </source>
</evidence>
<dbReference type="GO" id="GO:0010506">
    <property type="term" value="P:regulation of autophagy"/>
    <property type="evidence" value="ECO:0007669"/>
    <property type="project" value="TreeGrafter"/>
</dbReference>
<dbReference type="GO" id="GO:0005764">
    <property type="term" value="C:lysosome"/>
    <property type="evidence" value="ECO:0007669"/>
    <property type="project" value="TreeGrafter"/>
</dbReference>
<feature type="transmembrane region" description="Helical" evidence="6">
    <location>
        <begin position="337"/>
        <end position="358"/>
    </location>
</feature>
<comment type="subcellular location">
    <subcellularLocation>
        <location evidence="1">Endomembrane system</location>
        <topology evidence="1">Multi-pass membrane protein</topology>
    </subcellularLocation>
</comment>
<keyword evidence="3 6" id="KW-0812">Transmembrane</keyword>
<dbReference type="PANTHER" id="PTHR21324">
    <property type="entry name" value="FASTING-INDUCIBLE INTEGRAL MEMBRANE PROTEIN TM6P1-RELATED"/>
    <property type="match status" value="1"/>
</dbReference>
<gene>
    <name evidence="8" type="ORF">XELAEV_18043936mg</name>
</gene>
<feature type="transmembrane region" description="Helical" evidence="6">
    <location>
        <begin position="89"/>
        <end position="111"/>
    </location>
</feature>
<evidence type="ECO:0000256" key="4">
    <source>
        <dbReference type="ARBA" id="ARBA00022989"/>
    </source>
</evidence>
<evidence type="ECO:0000313" key="9">
    <source>
        <dbReference type="Proteomes" id="UP000694892"/>
    </source>
</evidence>
<keyword evidence="4 6" id="KW-1133">Transmembrane helix</keyword>
<organism evidence="8 9">
    <name type="scientific">Xenopus laevis</name>
    <name type="common">African clawed frog</name>
    <dbReference type="NCBI Taxonomy" id="8355"/>
    <lineage>
        <taxon>Eukaryota</taxon>
        <taxon>Metazoa</taxon>
        <taxon>Chordata</taxon>
        <taxon>Craniata</taxon>
        <taxon>Vertebrata</taxon>
        <taxon>Euteleostomi</taxon>
        <taxon>Amphibia</taxon>
        <taxon>Batrachia</taxon>
        <taxon>Anura</taxon>
        <taxon>Pipoidea</taxon>
        <taxon>Pipidae</taxon>
        <taxon>Xenopodinae</taxon>
        <taxon>Xenopus</taxon>
        <taxon>Xenopus</taxon>
    </lineage>
</organism>
<evidence type="ECO:0000256" key="6">
    <source>
        <dbReference type="SAM" id="Phobius"/>
    </source>
</evidence>
<reference evidence="9" key="1">
    <citation type="journal article" date="2016" name="Nature">
        <title>Genome evolution in the allotetraploid frog Xenopus laevis.</title>
        <authorList>
            <person name="Session A.M."/>
            <person name="Uno Y."/>
            <person name="Kwon T."/>
            <person name="Chapman J.A."/>
            <person name="Toyoda A."/>
            <person name="Takahashi S."/>
            <person name="Fukui A."/>
            <person name="Hikosaka A."/>
            <person name="Suzuki A."/>
            <person name="Kondo M."/>
            <person name="van Heeringen S.J."/>
            <person name="Quigley I."/>
            <person name="Heinz S."/>
            <person name="Ogino H."/>
            <person name="Ochi H."/>
            <person name="Hellsten U."/>
            <person name="Lyons J.B."/>
            <person name="Simakov O."/>
            <person name="Putnam N."/>
            <person name="Stites J."/>
            <person name="Kuroki Y."/>
            <person name="Tanaka T."/>
            <person name="Michiue T."/>
            <person name="Watanabe M."/>
            <person name="Bogdanovic O."/>
            <person name="Lister R."/>
            <person name="Georgiou G."/>
            <person name="Paranjpe S.S."/>
            <person name="van Kruijsbergen I."/>
            <person name="Shu S."/>
            <person name="Carlson J."/>
            <person name="Kinoshita T."/>
            <person name="Ohta Y."/>
            <person name="Mawaribuchi S."/>
            <person name="Jenkins J."/>
            <person name="Grimwood J."/>
            <person name="Schmutz J."/>
            <person name="Mitros T."/>
            <person name="Mozaffari S.V."/>
            <person name="Suzuki Y."/>
            <person name="Haramoto Y."/>
            <person name="Yamamoto T.S."/>
            <person name="Takagi C."/>
            <person name="Heald R."/>
            <person name="Miller K."/>
            <person name="Haudenschild C."/>
            <person name="Kitzman J."/>
            <person name="Nakayama T."/>
            <person name="Izutsu Y."/>
            <person name="Robert J."/>
            <person name="Fortriede J."/>
            <person name="Burns K."/>
            <person name="Lotay V."/>
            <person name="Karimi K."/>
            <person name="Yasuoka Y."/>
            <person name="Dichmann D.S."/>
            <person name="Flajnik M.F."/>
            <person name="Houston D.W."/>
            <person name="Shendure J."/>
            <person name="DuPasquier L."/>
            <person name="Vize P.D."/>
            <person name="Zorn A.M."/>
            <person name="Ito M."/>
            <person name="Marcotte E.M."/>
            <person name="Wallingford J.B."/>
            <person name="Ito Y."/>
            <person name="Asashima M."/>
            <person name="Ueno N."/>
            <person name="Matsuda Y."/>
            <person name="Veenstra G.J."/>
            <person name="Fujiyama A."/>
            <person name="Harland R.M."/>
            <person name="Taira M."/>
            <person name="Rokhsar D.S."/>
        </authorList>
    </citation>
    <scope>NUCLEOTIDE SEQUENCE [LARGE SCALE GENOMIC DNA]</scope>
    <source>
        <strain evidence="9">J</strain>
    </source>
</reference>
<feature type="domain" description="CWH43-like N-terminal" evidence="7">
    <location>
        <begin position="9"/>
        <end position="218"/>
    </location>
</feature>
<feature type="domain" description="CWH43-like N-terminal" evidence="7">
    <location>
        <begin position="224"/>
        <end position="433"/>
    </location>
</feature>
<keyword evidence="5 6" id="KW-0472">Membrane</keyword>
<feature type="transmembrane region" description="Helical" evidence="6">
    <location>
        <begin position="370"/>
        <end position="390"/>
    </location>
</feature>
<dbReference type="InterPro" id="IPR019402">
    <property type="entry name" value="CWH43_N"/>
</dbReference>
<sequence length="499" mass="56521">MKKSCLTGLALIPIFWTVITGMGLAVAYTIAVSLRHITPVVPFISEIAVYQPEMTITRIAATVSCITDVAVKTLNYKFIKLYRPKFRRIYNILLLCIGLLSCAGFLFAGYVRGRDSDIGHRSGAFMGFGLGATYNTLQCLLYIVTPAQRKSLRMVYYRIFICLMTVIPLIAFGLSDATCMIMEHCSKKYMQYAPPILEWLGISGLLFYMPTYAMEFQKNCLTGLALIPIFWTFSTAIGLAVAYTIAVSLQHTRPFVPYISELMVNQPEMTVTRISTTISCITDVAVMFLNYKFIKLYRPKIRRIYNILLLCIGLLSCASFLLAGYVRGEDWERGHRLGASVGFSMGAAYNLFQCLLYIMTPARQKSQRMIYYRIFVCAMTVMPMIAFTLLDETCNILETCIKRYRELALPTMEWLGTFGLLCYMPTYAMEFQNLTLKCSKSLKDDWICKREGSTDVEAPEEPTTVVCMHKITLLPSDQIIGLTDPSHIQGTYQQTVLKY</sequence>
<comment type="similarity">
    <text evidence="2">Belongs to the DRAM/TMEM150 family.</text>
</comment>
<evidence type="ECO:0000259" key="7">
    <source>
        <dbReference type="Pfam" id="PF10277"/>
    </source>
</evidence>
<evidence type="ECO:0000256" key="1">
    <source>
        <dbReference type="ARBA" id="ARBA00004127"/>
    </source>
</evidence>
<dbReference type="Proteomes" id="UP000694892">
    <property type="component" value="Chromosome 9_10L"/>
</dbReference>